<evidence type="ECO:0000259" key="7">
    <source>
        <dbReference type="PROSITE" id="PS51533"/>
    </source>
</evidence>
<dbReference type="InterPro" id="IPR050390">
    <property type="entry name" value="C5-Methyltransferase"/>
</dbReference>
<comment type="subcellular location">
    <subcellularLocation>
        <location evidence="1">Nucleus</location>
    </subcellularLocation>
</comment>
<dbReference type="PANTHER" id="PTHR23068:SF9">
    <property type="entry name" value="DNA (CYTOSINE-5)-METHYLTRANSFERASE 3B"/>
    <property type="match status" value="1"/>
</dbReference>
<sequence>MGASPVRTGSALPGSIGAAPATRGRRQTLWLPAEPRRETSRGRAAARGLVGVRTPLPPGEGCPLAAPGAGQGWAGTFPDGAEASPLQDRFLELFYMYDDDGYQAYCSICCEGSELLLCDNASCFRCFCVDCLDALVGRGSAEAAREEEPWSCFMCQPQRRHGVLQRRQDWSARLKEFFTSESGREYAPKIYPPIPAAKRRPIRVLSLFDGKVCMVSGPETWRTSGLTSQARSLRCRLRAFRETNARRLHHFLLAEGTGRLFFEFYHLLTLARPKAGEERPFFWLFENVVAMKVNDKRDISRFLEVNAAKGLLCPGAESAISVRVSCFTLSAPGPKLPSGNQHLGPHIPSRTPSAPHRTGSLKKKDMDNNRHGPSMPHKGRLW</sequence>
<dbReference type="PROSITE" id="PS51533">
    <property type="entry name" value="ADD"/>
    <property type="match status" value="1"/>
</dbReference>
<dbReference type="GO" id="GO:0051718">
    <property type="term" value="F:DNA (cytosine-5-)-methyltransferase activity, acting on CpG substrates"/>
    <property type="evidence" value="ECO:0007669"/>
    <property type="project" value="TreeGrafter"/>
</dbReference>
<dbReference type="Gene3D" id="3.30.40.10">
    <property type="entry name" value="Zinc/RING finger domain, C3HC4 (zinc finger)"/>
    <property type="match status" value="1"/>
</dbReference>
<name>A0A8D2L2D3_VARKO</name>
<keyword evidence="9" id="KW-1185">Reference proteome</keyword>
<evidence type="ECO:0000256" key="5">
    <source>
        <dbReference type="ARBA" id="ARBA00023242"/>
    </source>
</evidence>
<dbReference type="GO" id="GO:0005634">
    <property type="term" value="C:nucleus"/>
    <property type="evidence" value="ECO:0007669"/>
    <property type="project" value="UniProtKB-SubCell"/>
</dbReference>
<keyword evidence="5" id="KW-0539">Nucleus</keyword>
<dbReference type="InterPro" id="IPR049554">
    <property type="entry name" value="DNMT3_ADD_PHD"/>
</dbReference>
<dbReference type="AlphaFoldDB" id="A0A8D2L2D3"/>
<keyword evidence="4" id="KW-0862">Zinc</keyword>
<feature type="region of interest" description="Disordered" evidence="6">
    <location>
        <begin position="1"/>
        <end position="27"/>
    </location>
</feature>
<dbReference type="Proteomes" id="UP000694545">
    <property type="component" value="Unplaced"/>
</dbReference>
<feature type="region of interest" description="Disordered" evidence="6">
    <location>
        <begin position="337"/>
        <end position="382"/>
    </location>
</feature>
<dbReference type="Ensembl" id="ENSVKKT00000016129.1">
    <property type="protein sequence ID" value="ENSVKKP00000015755.1"/>
    <property type="gene ID" value="ENSVKKG00000010756.1"/>
</dbReference>
<evidence type="ECO:0000256" key="4">
    <source>
        <dbReference type="ARBA" id="ARBA00022833"/>
    </source>
</evidence>
<dbReference type="InterPro" id="IPR029063">
    <property type="entry name" value="SAM-dependent_MTases_sf"/>
</dbReference>
<protein>
    <recommendedName>
        <fullName evidence="7">PHD-type domain-containing protein</fullName>
    </recommendedName>
</protein>
<organism evidence="8 9">
    <name type="scientific">Varanus komodoensis</name>
    <name type="common">Komodo dragon</name>
    <dbReference type="NCBI Taxonomy" id="61221"/>
    <lineage>
        <taxon>Eukaryota</taxon>
        <taxon>Metazoa</taxon>
        <taxon>Chordata</taxon>
        <taxon>Craniata</taxon>
        <taxon>Vertebrata</taxon>
        <taxon>Euteleostomi</taxon>
        <taxon>Lepidosauria</taxon>
        <taxon>Squamata</taxon>
        <taxon>Bifurcata</taxon>
        <taxon>Unidentata</taxon>
        <taxon>Episquamata</taxon>
        <taxon>Toxicofera</taxon>
        <taxon>Anguimorpha</taxon>
        <taxon>Paleoanguimorpha</taxon>
        <taxon>Varanoidea</taxon>
        <taxon>Varanidae</taxon>
        <taxon>Varanus</taxon>
    </lineage>
</organism>
<dbReference type="InterPro" id="IPR011011">
    <property type="entry name" value="Znf_FYVE_PHD"/>
</dbReference>
<dbReference type="Pfam" id="PF21255">
    <property type="entry name" value="DNMT3_ADD_GATA1-like"/>
    <property type="match status" value="1"/>
</dbReference>
<evidence type="ECO:0000256" key="3">
    <source>
        <dbReference type="ARBA" id="ARBA00022771"/>
    </source>
</evidence>
<evidence type="ECO:0000256" key="2">
    <source>
        <dbReference type="ARBA" id="ARBA00022723"/>
    </source>
</evidence>
<dbReference type="Gene3D" id="3.40.50.150">
    <property type="entry name" value="Vaccinia Virus protein VP39"/>
    <property type="match status" value="2"/>
</dbReference>
<dbReference type="SUPFAM" id="SSF57903">
    <property type="entry name" value="FYVE/PHD zinc finger"/>
    <property type="match status" value="1"/>
</dbReference>
<dbReference type="GO" id="GO:0008270">
    <property type="term" value="F:zinc ion binding"/>
    <property type="evidence" value="ECO:0007669"/>
    <property type="project" value="UniProtKB-KW"/>
</dbReference>
<feature type="domain" description="PHD-type" evidence="7">
    <location>
        <begin position="47"/>
        <end position="183"/>
    </location>
</feature>
<keyword evidence="2" id="KW-0479">Metal-binding</keyword>
<proteinExistence type="predicted"/>
<accession>A0A8D2L2D3</accession>
<keyword evidence="3" id="KW-0863">Zinc-finger</keyword>
<dbReference type="InterPro" id="IPR013083">
    <property type="entry name" value="Znf_RING/FYVE/PHD"/>
</dbReference>
<evidence type="ECO:0000256" key="1">
    <source>
        <dbReference type="ARBA" id="ARBA00004123"/>
    </source>
</evidence>
<dbReference type="PANTHER" id="PTHR23068">
    <property type="entry name" value="DNA CYTOSINE-5- -METHYLTRANSFERASE 3-RELATED"/>
    <property type="match status" value="1"/>
</dbReference>
<dbReference type="InterPro" id="IPR025766">
    <property type="entry name" value="ADD"/>
</dbReference>
<dbReference type="GO" id="GO:0000122">
    <property type="term" value="P:negative regulation of transcription by RNA polymerase II"/>
    <property type="evidence" value="ECO:0007669"/>
    <property type="project" value="TreeGrafter"/>
</dbReference>
<reference evidence="8" key="1">
    <citation type="submission" date="2025-08" db="UniProtKB">
        <authorList>
            <consortium name="Ensembl"/>
        </authorList>
    </citation>
    <scope>IDENTIFICATION</scope>
</reference>
<reference evidence="8" key="2">
    <citation type="submission" date="2025-09" db="UniProtKB">
        <authorList>
            <consortium name="Ensembl"/>
        </authorList>
    </citation>
    <scope>IDENTIFICATION</scope>
</reference>
<dbReference type="GO" id="GO:0003677">
    <property type="term" value="F:DNA binding"/>
    <property type="evidence" value="ECO:0007669"/>
    <property type="project" value="TreeGrafter"/>
</dbReference>
<evidence type="ECO:0000256" key="6">
    <source>
        <dbReference type="SAM" id="MobiDB-lite"/>
    </source>
</evidence>
<evidence type="ECO:0000313" key="9">
    <source>
        <dbReference type="Proteomes" id="UP000694545"/>
    </source>
</evidence>
<evidence type="ECO:0000313" key="8">
    <source>
        <dbReference type="Ensembl" id="ENSVKKP00000015755.1"/>
    </source>
</evidence>